<evidence type="ECO:0000313" key="2">
    <source>
        <dbReference type="EMBL" id="TGK90582.1"/>
    </source>
</evidence>
<reference evidence="1 3" key="2">
    <citation type="journal article" date="2019" name="PLoS Negl. Trop. Dis.">
        <title>Revisiting the worldwide diversity of Leptospira species in the environment.</title>
        <authorList>
            <person name="Vincent A.T."/>
            <person name="Schiettekatte O."/>
            <person name="Bourhy P."/>
            <person name="Veyrier F.J."/>
            <person name="Picardeau M."/>
        </authorList>
    </citation>
    <scope>NUCLEOTIDE SEQUENCE [LARGE SCALE GENOMIC DNA]</scope>
    <source>
        <strain evidence="1 3">201800280</strain>
        <strain evidence="2">201800281</strain>
    </source>
</reference>
<comment type="caution">
    <text evidence="1">The sequence shown here is derived from an EMBL/GenBank/DDBJ whole genome shotgun (WGS) entry which is preliminary data.</text>
</comment>
<sequence length="355" mass="43524">MIKYDKHLSSEEIEKLKGIANKFRRELTQINLIDKFKSKMKEIDNFRKNSEYELEDYYWNKALEDIKVEVFPLYLSKFELTPRQEFMVYTFKKCKPYFNIKEDNYFLHRYIISSGKGGINNLRKDAFNFNSYMINKNNPYDLVIFLYYFKEYYLISDLILENLNLYIDILQEQLNISRIDDELDIIHHYYLEINDEWKIPQLKYYERSKKFYYIYIRDCLINCFRKSENSLRSHLGIKHIGEGYFREQLIYNELIKFLDPKKIKKCYRPDWLGGLELDFYFKIGKIEIAIEHQGEQHVRPIDFFDGNESFFSQVKRDRMKLDICIERNVELYYCYYDENISDFIQKMKEFLVISK</sequence>
<gene>
    <name evidence="1" type="ORF">EHQ23_08960</name>
    <name evidence="2" type="ORF">EHQ26_10560</name>
</gene>
<dbReference type="RefSeq" id="WP_135749978.1">
    <property type="nucleotide sequence ID" value="NZ_RQFL01000024.1"/>
</dbReference>
<dbReference type="Proteomes" id="UP000297918">
    <property type="component" value="Unassembled WGS sequence"/>
</dbReference>
<accession>A0A4R9ILV1</accession>
<protein>
    <recommendedName>
        <fullName evidence="5">DUF559 domain-containing protein</fullName>
    </recommendedName>
</protein>
<evidence type="ECO:0008006" key="5">
    <source>
        <dbReference type="Google" id="ProtNLM"/>
    </source>
</evidence>
<evidence type="ECO:0000313" key="1">
    <source>
        <dbReference type="EMBL" id="TGK84815.1"/>
    </source>
</evidence>
<keyword evidence="4" id="KW-1185">Reference proteome</keyword>
<dbReference type="EMBL" id="RQFM01000022">
    <property type="protein sequence ID" value="TGK84815.1"/>
    <property type="molecule type" value="Genomic_DNA"/>
</dbReference>
<dbReference type="OrthoDB" id="2086462at2"/>
<proteinExistence type="predicted"/>
<dbReference type="EMBL" id="RQFL01000024">
    <property type="protein sequence ID" value="TGK90582.1"/>
    <property type="molecule type" value="Genomic_DNA"/>
</dbReference>
<evidence type="ECO:0000313" key="4">
    <source>
        <dbReference type="Proteomes" id="UP000297918"/>
    </source>
</evidence>
<dbReference type="Proteomes" id="UP000297394">
    <property type="component" value="Unassembled WGS sequence"/>
</dbReference>
<evidence type="ECO:0000313" key="3">
    <source>
        <dbReference type="Proteomes" id="UP000297394"/>
    </source>
</evidence>
<organism evidence="1 3">
    <name type="scientific">Leptospira bourretii</name>
    <dbReference type="NCBI Taxonomy" id="2484962"/>
    <lineage>
        <taxon>Bacteria</taxon>
        <taxon>Pseudomonadati</taxon>
        <taxon>Spirochaetota</taxon>
        <taxon>Spirochaetia</taxon>
        <taxon>Leptospirales</taxon>
        <taxon>Leptospiraceae</taxon>
        <taxon>Leptospira</taxon>
    </lineage>
</organism>
<reference evidence="2" key="1">
    <citation type="submission" date="2018-10" db="EMBL/GenBank/DDBJ databases">
        <authorList>
            <person name="Vincent A.T."/>
            <person name="Schiettekatte O."/>
            <person name="Bourhy P."/>
            <person name="Veyrier F.J."/>
            <person name="Picardeau M."/>
        </authorList>
    </citation>
    <scope>NUCLEOTIDE SEQUENCE</scope>
    <source>
        <strain evidence="2">201800281</strain>
    </source>
</reference>
<dbReference type="AlphaFoldDB" id="A0A4R9ILV1"/>
<name>A0A4R9ILV1_9LEPT</name>